<feature type="compositionally biased region" description="Basic and acidic residues" evidence="3">
    <location>
        <begin position="37"/>
        <end position="49"/>
    </location>
</feature>
<dbReference type="InterPro" id="IPR025110">
    <property type="entry name" value="AMP-bd_C"/>
</dbReference>
<dbReference type="EMBL" id="JBIAJP010000001">
    <property type="protein sequence ID" value="MFF0002857.1"/>
    <property type="molecule type" value="Genomic_DNA"/>
</dbReference>
<keyword evidence="2" id="KW-0597">Phosphoprotein</keyword>
<dbReference type="SUPFAM" id="SSF47336">
    <property type="entry name" value="ACP-like"/>
    <property type="match status" value="1"/>
</dbReference>
<dbReference type="PANTHER" id="PTHR45527">
    <property type="entry name" value="NONRIBOSOMAL PEPTIDE SYNTHETASE"/>
    <property type="match status" value="1"/>
</dbReference>
<keyword evidence="1" id="KW-0596">Phosphopantetheine</keyword>
<name>A0ABW6MPA5_9ACTN</name>
<dbReference type="Pfam" id="PF00501">
    <property type="entry name" value="AMP-binding"/>
    <property type="match status" value="1"/>
</dbReference>
<dbReference type="Proteomes" id="UP001601422">
    <property type="component" value="Unassembled WGS sequence"/>
</dbReference>
<comment type="caution">
    <text evidence="5">The sequence shown here is derived from an EMBL/GenBank/DDBJ whole genome shotgun (WGS) entry which is preliminary data.</text>
</comment>
<dbReference type="Pfam" id="PF00550">
    <property type="entry name" value="PP-binding"/>
    <property type="match status" value="1"/>
</dbReference>
<evidence type="ECO:0000259" key="4">
    <source>
        <dbReference type="PROSITE" id="PS50075"/>
    </source>
</evidence>
<dbReference type="InterPro" id="IPR000873">
    <property type="entry name" value="AMP-dep_synth/lig_dom"/>
</dbReference>
<dbReference type="InterPro" id="IPR020806">
    <property type="entry name" value="PKS_PP-bd"/>
</dbReference>
<gene>
    <name evidence="5" type="ORF">ACFYQT_05260</name>
</gene>
<accession>A0ABW6MPA5</accession>
<proteinExistence type="predicted"/>
<dbReference type="InterPro" id="IPR042099">
    <property type="entry name" value="ANL_N_sf"/>
</dbReference>
<dbReference type="InterPro" id="IPR010071">
    <property type="entry name" value="AA_adenyl_dom"/>
</dbReference>
<dbReference type="InterPro" id="IPR009081">
    <property type="entry name" value="PP-bd_ACP"/>
</dbReference>
<dbReference type="RefSeq" id="WP_389825595.1">
    <property type="nucleotide sequence ID" value="NZ_JBIAJP010000001.1"/>
</dbReference>
<evidence type="ECO:0000256" key="2">
    <source>
        <dbReference type="ARBA" id="ARBA00022553"/>
    </source>
</evidence>
<feature type="region of interest" description="Disordered" evidence="3">
    <location>
        <begin position="554"/>
        <end position="584"/>
    </location>
</feature>
<dbReference type="NCBIfam" id="TIGR01733">
    <property type="entry name" value="AA-adenyl-dom"/>
    <property type="match status" value="1"/>
</dbReference>
<protein>
    <submittedName>
        <fullName evidence="5">Amino acid adenylation domain-containing protein</fullName>
    </submittedName>
</protein>
<dbReference type="Gene3D" id="1.10.1200.10">
    <property type="entry name" value="ACP-like"/>
    <property type="match status" value="1"/>
</dbReference>
<dbReference type="InterPro" id="IPR045851">
    <property type="entry name" value="AMP-bd_C_sf"/>
</dbReference>
<evidence type="ECO:0000256" key="1">
    <source>
        <dbReference type="ARBA" id="ARBA00022450"/>
    </source>
</evidence>
<reference evidence="5 6" key="1">
    <citation type="submission" date="2024-10" db="EMBL/GenBank/DDBJ databases">
        <title>The Natural Products Discovery Center: Release of the First 8490 Sequenced Strains for Exploring Actinobacteria Biosynthetic Diversity.</title>
        <authorList>
            <person name="Kalkreuter E."/>
            <person name="Kautsar S.A."/>
            <person name="Yang D."/>
            <person name="Bader C.D."/>
            <person name="Teijaro C.N."/>
            <person name="Fluegel L."/>
            <person name="Davis C.M."/>
            <person name="Simpson J.R."/>
            <person name="Lauterbach L."/>
            <person name="Steele A.D."/>
            <person name="Gui C."/>
            <person name="Meng S."/>
            <person name="Li G."/>
            <person name="Viehrig K."/>
            <person name="Ye F."/>
            <person name="Su P."/>
            <person name="Kiefer A.F."/>
            <person name="Nichols A."/>
            <person name="Cepeda A.J."/>
            <person name="Yan W."/>
            <person name="Fan B."/>
            <person name="Jiang Y."/>
            <person name="Adhikari A."/>
            <person name="Zheng C.-J."/>
            <person name="Schuster L."/>
            <person name="Cowan T.M."/>
            <person name="Smanski M.J."/>
            <person name="Chevrette M.G."/>
            <person name="De Carvalho L.P.S."/>
            <person name="Shen B."/>
        </authorList>
    </citation>
    <scope>NUCLEOTIDE SEQUENCE [LARGE SCALE GENOMIC DNA]</scope>
    <source>
        <strain evidence="5 6">NPDC005497</strain>
    </source>
</reference>
<dbReference type="SMART" id="SM00823">
    <property type="entry name" value="PKS_PP"/>
    <property type="match status" value="1"/>
</dbReference>
<feature type="compositionally biased region" description="Basic and acidic residues" evidence="3">
    <location>
        <begin position="563"/>
        <end position="582"/>
    </location>
</feature>
<dbReference type="Gene3D" id="3.40.50.12780">
    <property type="entry name" value="N-terminal domain of ligase-like"/>
    <property type="match status" value="1"/>
</dbReference>
<evidence type="ECO:0000313" key="5">
    <source>
        <dbReference type="EMBL" id="MFF0002857.1"/>
    </source>
</evidence>
<dbReference type="PANTHER" id="PTHR45527:SF1">
    <property type="entry name" value="FATTY ACID SYNTHASE"/>
    <property type="match status" value="1"/>
</dbReference>
<dbReference type="PROSITE" id="PS00455">
    <property type="entry name" value="AMP_BINDING"/>
    <property type="match status" value="1"/>
</dbReference>
<feature type="region of interest" description="Disordered" evidence="3">
    <location>
        <begin position="1"/>
        <end position="68"/>
    </location>
</feature>
<dbReference type="PROSITE" id="PS50075">
    <property type="entry name" value="CARRIER"/>
    <property type="match status" value="1"/>
</dbReference>
<evidence type="ECO:0000256" key="3">
    <source>
        <dbReference type="SAM" id="MobiDB-lite"/>
    </source>
</evidence>
<feature type="domain" description="Carrier" evidence="4">
    <location>
        <begin position="583"/>
        <end position="658"/>
    </location>
</feature>
<dbReference type="Gene3D" id="3.30.300.30">
    <property type="match status" value="1"/>
</dbReference>
<dbReference type="InterPro" id="IPR020845">
    <property type="entry name" value="AMP-binding_CS"/>
</dbReference>
<organism evidence="5 6">
    <name type="scientific">Streptomyces tibetensis</name>
    <dbReference type="NCBI Taxonomy" id="2382123"/>
    <lineage>
        <taxon>Bacteria</taxon>
        <taxon>Bacillati</taxon>
        <taxon>Actinomycetota</taxon>
        <taxon>Actinomycetes</taxon>
        <taxon>Kitasatosporales</taxon>
        <taxon>Streptomycetaceae</taxon>
        <taxon>Streptomyces</taxon>
    </lineage>
</organism>
<keyword evidence="6" id="KW-1185">Reference proteome</keyword>
<evidence type="ECO:0000313" key="6">
    <source>
        <dbReference type="Proteomes" id="UP001601422"/>
    </source>
</evidence>
<dbReference type="SUPFAM" id="SSF56801">
    <property type="entry name" value="Acetyl-CoA synthetase-like"/>
    <property type="match status" value="1"/>
</dbReference>
<feature type="region of interest" description="Disordered" evidence="3">
    <location>
        <begin position="190"/>
        <end position="211"/>
    </location>
</feature>
<dbReference type="Pfam" id="PF13193">
    <property type="entry name" value="AMP-binding_C"/>
    <property type="match status" value="1"/>
</dbReference>
<dbReference type="InterPro" id="IPR036736">
    <property type="entry name" value="ACP-like_sf"/>
</dbReference>
<sequence length="668" mass="72334">MRGARSPGTTGALPPDLHPRRSAIMENNVPSLSTETAEWKEPAQPRESTEESGTALRSGGPPTTDPPLVLTTLFERTVRDHGGAVALADGAERVTYDRLNRRANRMARHLQDRGVRRGDRVGVRMRRSPDLYAVLLAVLKAGGCVVPLDPAYPTEYLARILHEARPSPVICDDPDDLPPDARDIALTRDDLVRGAEDLPDDDRDPGTGPEDAAFLMYTSGSTGRPKGVRIAHRGLARLGPHSGPLDITPQDGLTQSAAFSFAASTIEIWLAFLHGATLLPMPPGLPSLPVLREAVEERGATVLSLPCGLFNALVDQEPECLRSVRIVLLSGDFPSPYHLRRALAHTDAVVYNGYGCTENSSITALHPLTSPEDVDGAGVVPIGRPLPTVTLEVYDSSLRPCDTDEVGELCVGGTGVALGYADQPELTAEKFSRDPDGDGLLYRTGDLARRNKNGDIVLVGRSDSMVKIRGFRVETSAVTLAMRALDGIADAAVKAFEDDDTREKHLVAFYTTRDGRPADPADLVRRLSAAVPSHMVPSAFRHLEKMPTNVNGKIDRTALTVESRNDGKSRNNRNEKSKKGEKTMQNPLEAVVLQSWIEISGMDDFSTTDSFLGHGGNSLHFVQLASRLQKIFGIEITTESVFRHGTVEQLARFIEESRAQATTSSSHG</sequence>